<evidence type="ECO:0000256" key="1">
    <source>
        <dbReference type="ARBA" id="ARBA00000851"/>
    </source>
</evidence>
<reference evidence="16" key="2">
    <citation type="submission" date="2015-04" db="EMBL/GenBank/DDBJ databases">
        <title>Complete genome sequence of Salinicoccus halodurans strain H3B36, isolated from the Qaidam basin of China.</title>
        <authorList>
            <person name="Ma Y."/>
            <person name="Jiang K."/>
            <person name="Xue Y."/>
        </authorList>
    </citation>
    <scope>NUCLEOTIDE SEQUENCE [LARGE SCALE GENOMIC DNA]</scope>
    <source>
        <strain evidence="16">H3B36</strain>
    </source>
</reference>
<dbReference type="Pfam" id="PF22679">
    <property type="entry name" value="T1R_D3-like"/>
    <property type="match status" value="1"/>
</dbReference>
<evidence type="ECO:0000256" key="7">
    <source>
        <dbReference type="ARBA" id="ARBA00022759"/>
    </source>
</evidence>
<evidence type="ECO:0000256" key="8">
    <source>
        <dbReference type="ARBA" id="ARBA00022801"/>
    </source>
</evidence>
<evidence type="ECO:0000313" key="15">
    <source>
        <dbReference type="EMBL" id="SFK92931.1"/>
    </source>
</evidence>
<dbReference type="InterPro" id="IPR014001">
    <property type="entry name" value="Helicase_ATP-bd"/>
</dbReference>
<proteinExistence type="inferred from homology"/>
<comment type="subunit">
    <text evidence="3 11">The type I restriction/modification system is composed of three polypeptides R, M and S.</text>
</comment>
<evidence type="ECO:0000256" key="6">
    <source>
        <dbReference type="ARBA" id="ARBA00022747"/>
    </source>
</evidence>
<dbReference type="InterPro" id="IPR051268">
    <property type="entry name" value="Type-I_R_enzyme_R_subunit"/>
</dbReference>
<evidence type="ECO:0000313" key="16">
    <source>
        <dbReference type="Proteomes" id="UP000034029"/>
    </source>
</evidence>
<feature type="domain" description="Helicase ATP-binding" evidence="13">
    <location>
        <begin position="285"/>
        <end position="449"/>
    </location>
</feature>
<dbReference type="PANTHER" id="PTHR30195:SF15">
    <property type="entry name" value="TYPE I RESTRICTION ENZYME HINDI ENDONUCLEASE SUBUNIT"/>
    <property type="match status" value="1"/>
</dbReference>
<evidence type="ECO:0000256" key="11">
    <source>
        <dbReference type="RuleBase" id="RU364115"/>
    </source>
</evidence>
<dbReference type="REBASE" id="111331">
    <property type="entry name" value="ShaB36ORF8100P"/>
</dbReference>
<dbReference type="CDD" id="cd18800">
    <property type="entry name" value="SF2_C_EcoR124I-like"/>
    <property type="match status" value="1"/>
</dbReference>
<keyword evidence="10 11" id="KW-0238">DNA-binding</keyword>
<dbReference type="EC" id="3.1.21.3" evidence="11"/>
<reference evidence="14 16" key="1">
    <citation type="journal article" date="2015" name="Int. J. Syst. Evol. Microbiol.">
        <title>Complete genome sequence of Salinicoccus halodurans H3B36, isolated from the Qaidam Basin in China.</title>
        <authorList>
            <person name="Jiang K."/>
            <person name="Xue Y."/>
            <person name="Ma Y."/>
        </authorList>
    </citation>
    <scope>NUCLEOTIDE SEQUENCE [LARGE SCALE GENOMIC DNA]</scope>
    <source>
        <strain evidence="14 16">H3B36</strain>
    </source>
</reference>
<evidence type="ECO:0000313" key="14">
    <source>
        <dbReference type="EMBL" id="AKG74197.1"/>
    </source>
</evidence>
<evidence type="ECO:0000259" key="13">
    <source>
        <dbReference type="PROSITE" id="PS51192"/>
    </source>
</evidence>
<name>A0A0F7HKZ9_9STAP</name>
<keyword evidence="7" id="KW-0255">Endonuclease</keyword>
<dbReference type="SMART" id="SM00487">
    <property type="entry name" value="DEXDc"/>
    <property type="match status" value="1"/>
</dbReference>
<gene>
    <name evidence="14" type="ORF">AAT16_08090</name>
    <name evidence="15" type="ORF">SAMN05216235_2511</name>
</gene>
<dbReference type="AlphaFoldDB" id="A0A0F7HKZ9"/>
<dbReference type="Pfam" id="PF11867">
    <property type="entry name" value="T1RH-like_C"/>
    <property type="match status" value="1"/>
</dbReference>
<dbReference type="RefSeq" id="WP_046790379.1">
    <property type="nucleotide sequence ID" value="NZ_CP011366.1"/>
</dbReference>
<sequence>MSEAQAHNEETLVEYRMLNQLQKLGYDYVHGGELNQERTSTTEVVLNKRLTESVKRLNPWISENNLNKVVHNITRMDATSLMEANQRFHEYLINKLSIVQDIGDGRKNQTVTLIDFANIENNDFVITNQLGITHATGTIYPDIMVYVNGLPLVVIECKSPELPPDMQLGQAIRQLLRYQDINEKLFYYNQFLISTSNDRAKVGTIGAQARHYSTWKEPYPLSVEDIGEKASAQDILTAGILNKERLFDIIQNFLVYEKEEGRVIKKMGRYQQYRAVNKAVERIQMGDHPQARGGVVWATQGSGKSLAMVFLSMKLRRLKALKNPVIVVVTDRQDLDRQITSTFKDSGFPNPQQAESVEQLKSLLQQGPGTTVMTLVQKFQTNEDEEYPLLTADENVIVLVDESHRTQYSSLALNMRTGLPNATYIGFTGTPIDKEDKSTIRTFGSYIDKYSIEKAVEDGATVPIFYEARLVDLHVQGESIDTLFNRFFREYSDEDKERIKQKYVTEQALTESHKRIRSIVLDMIEHYEKHIEPNGFKAQVVTVSRQAAVTYKKFLDALSDYESAVIISPKHNDEPEMQQYALSSAEEKEMIERFKKPLDEDPLAFIIVCDKLITGFDAPIEQVMYLDKPLKEHNLLQAIARTNRTYEHKTHGLIVDYYGVSRFLEKALGIFHDDDVKGAMFHVDEEIPRLQSRHRRVMQFFDGIPRNDLEGHIRVLEPEDRRNTFDAAFKKFSESMDTIMPSPKAKPFIDDLKWLGKVRKHAKSRYYIDDGTMDISDTGGKVRELIEEYVYATSPKILFEPVSILSNQFDEKLDAIKEPEAKAAEMEHAIKHEIRIKFDENPVKYTSLKERLELLIEQRKERQLEFEELFEKYHEMREEMMNLNQESQSYGLKDSKQLPFYQLLEKQAPEGIEQEKIRDLTELITDIIQDNAVIDWSEKDDVKRNMRKQLKKQLRASTIPNNQVESVARELVQLGERHYSMK</sequence>
<dbReference type="InterPro" id="IPR055180">
    <property type="entry name" value="HsdR_RecA-like_helicase_dom_2"/>
</dbReference>
<feature type="coiled-coil region" evidence="12">
    <location>
        <begin position="845"/>
        <end position="886"/>
    </location>
</feature>
<dbReference type="CDD" id="cd22332">
    <property type="entry name" value="HsdR_N"/>
    <property type="match status" value="1"/>
</dbReference>
<evidence type="ECO:0000256" key="12">
    <source>
        <dbReference type="SAM" id="Coils"/>
    </source>
</evidence>
<dbReference type="GO" id="GO:0005524">
    <property type="term" value="F:ATP binding"/>
    <property type="evidence" value="ECO:0007669"/>
    <property type="project" value="UniProtKB-KW"/>
</dbReference>
<keyword evidence="16" id="KW-1185">Reference proteome</keyword>
<comment type="function">
    <text evidence="11">Subunit R is required for both nuclease and ATPase activities, but not for modification.</text>
</comment>
<organism evidence="15 17">
    <name type="scientific">Salinicoccus halodurans</name>
    <dbReference type="NCBI Taxonomy" id="407035"/>
    <lineage>
        <taxon>Bacteria</taxon>
        <taxon>Bacillati</taxon>
        <taxon>Bacillota</taxon>
        <taxon>Bacilli</taxon>
        <taxon>Bacillales</taxon>
        <taxon>Staphylococcaceae</taxon>
        <taxon>Salinicoccus</taxon>
    </lineage>
</organism>
<dbReference type="Proteomes" id="UP000183090">
    <property type="component" value="Unassembled WGS sequence"/>
</dbReference>
<dbReference type="KEGG" id="shv:AAT16_08090"/>
<keyword evidence="5 11" id="KW-0547">Nucleotide-binding</keyword>
<dbReference type="OrthoDB" id="9758243at2"/>
<dbReference type="GO" id="GO:0003677">
    <property type="term" value="F:DNA binding"/>
    <property type="evidence" value="ECO:0007669"/>
    <property type="project" value="UniProtKB-KW"/>
</dbReference>
<keyword evidence="8 11" id="KW-0378">Hydrolase</keyword>
<dbReference type="PANTHER" id="PTHR30195">
    <property type="entry name" value="TYPE I SITE-SPECIFIC DEOXYRIBONUCLEASE PROTEIN SUBUNIT M AND R"/>
    <property type="match status" value="1"/>
</dbReference>
<dbReference type="Proteomes" id="UP000034029">
    <property type="component" value="Chromosome"/>
</dbReference>
<evidence type="ECO:0000256" key="9">
    <source>
        <dbReference type="ARBA" id="ARBA00022840"/>
    </source>
</evidence>
<reference evidence="15 17" key="3">
    <citation type="submission" date="2016-10" db="EMBL/GenBank/DDBJ databases">
        <authorList>
            <person name="Varghese N."/>
            <person name="Submissions S."/>
        </authorList>
    </citation>
    <scope>NUCLEOTIDE SEQUENCE [LARGE SCALE GENOMIC DNA]</scope>
    <source>
        <strain evidence="15 17">CGMCC 1.6501</strain>
    </source>
</reference>
<dbReference type="GO" id="GO:0004386">
    <property type="term" value="F:helicase activity"/>
    <property type="evidence" value="ECO:0007669"/>
    <property type="project" value="UniProtKB-KW"/>
</dbReference>
<keyword evidence="14" id="KW-0347">Helicase</keyword>
<evidence type="ECO:0000256" key="5">
    <source>
        <dbReference type="ARBA" id="ARBA00022741"/>
    </source>
</evidence>
<dbReference type="EMBL" id="FOTB01000006">
    <property type="protein sequence ID" value="SFK92931.1"/>
    <property type="molecule type" value="Genomic_DNA"/>
</dbReference>
<dbReference type="Gene3D" id="3.40.50.300">
    <property type="entry name" value="P-loop containing nucleotide triphosphate hydrolases"/>
    <property type="match status" value="3"/>
</dbReference>
<dbReference type="InterPro" id="IPR021810">
    <property type="entry name" value="T1RH-like_C"/>
</dbReference>
<dbReference type="GO" id="GO:0009307">
    <property type="term" value="P:DNA restriction-modification system"/>
    <property type="evidence" value="ECO:0007669"/>
    <property type="project" value="UniProtKB-KW"/>
</dbReference>
<accession>A0A0F7HKZ9</accession>
<dbReference type="PROSITE" id="PS51192">
    <property type="entry name" value="HELICASE_ATP_BIND_1"/>
    <property type="match status" value="1"/>
</dbReference>
<evidence type="ECO:0000256" key="2">
    <source>
        <dbReference type="ARBA" id="ARBA00008598"/>
    </source>
</evidence>
<dbReference type="Gene3D" id="3.90.1570.50">
    <property type="match status" value="1"/>
</dbReference>
<dbReference type="Pfam" id="PF18766">
    <property type="entry name" value="SWI2_SNF2"/>
    <property type="match status" value="1"/>
</dbReference>
<protein>
    <recommendedName>
        <fullName evidence="11">Type I restriction enzyme endonuclease subunit</fullName>
        <shortName evidence="11">R protein</shortName>
        <ecNumber evidence="11">3.1.21.3</ecNumber>
    </recommendedName>
    <alternativeName>
        <fullName evidence="11">Type-1 restriction enzyme R protein</fullName>
    </alternativeName>
</protein>
<dbReference type="EMBL" id="CP011366">
    <property type="protein sequence ID" value="AKG74197.1"/>
    <property type="molecule type" value="Genomic_DNA"/>
</dbReference>
<evidence type="ECO:0000313" key="17">
    <source>
        <dbReference type="Proteomes" id="UP000183090"/>
    </source>
</evidence>
<dbReference type="Pfam" id="PF04313">
    <property type="entry name" value="HSDR_N"/>
    <property type="match status" value="1"/>
</dbReference>
<keyword evidence="4" id="KW-0540">Nuclease</keyword>
<dbReference type="CDD" id="cd18030">
    <property type="entry name" value="DEXHc_RE_I_HsdR"/>
    <property type="match status" value="1"/>
</dbReference>
<comment type="catalytic activity">
    <reaction evidence="1 11">
        <text>Endonucleolytic cleavage of DNA to give random double-stranded fragments with terminal 5'-phosphates, ATP is simultaneously hydrolyzed.</text>
        <dbReference type="EC" id="3.1.21.3"/>
    </reaction>
</comment>
<dbReference type="InterPro" id="IPR040980">
    <property type="entry name" value="SWI2_SNF2"/>
</dbReference>
<evidence type="ECO:0000256" key="3">
    <source>
        <dbReference type="ARBA" id="ARBA00011296"/>
    </source>
</evidence>
<evidence type="ECO:0000256" key="4">
    <source>
        <dbReference type="ARBA" id="ARBA00022722"/>
    </source>
</evidence>
<dbReference type="NCBIfam" id="TIGR00348">
    <property type="entry name" value="hsdR"/>
    <property type="match status" value="1"/>
</dbReference>
<keyword evidence="6 11" id="KW-0680">Restriction system</keyword>
<dbReference type="GO" id="GO:0009035">
    <property type="term" value="F:type I site-specific deoxyribonuclease activity"/>
    <property type="evidence" value="ECO:0007669"/>
    <property type="project" value="UniProtKB-EC"/>
</dbReference>
<dbReference type="InterPro" id="IPR004473">
    <property type="entry name" value="Restrct_endonuc_typeI_HsdR"/>
</dbReference>
<dbReference type="SUPFAM" id="SSF52540">
    <property type="entry name" value="P-loop containing nucleoside triphosphate hydrolases"/>
    <property type="match status" value="2"/>
</dbReference>
<keyword evidence="9 11" id="KW-0067">ATP-binding</keyword>
<comment type="similarity">
    <text evidence="2 11">Belongs to the HsdR family.</text>
</comment>
<keyword evidence="12" id="KW-0175">Coiled coil</keyword>
<dbReference type="InterPro" id="IPR027417">
    <property type="entry name" value="P-loop_NTPase"/>
</dbReference>
<evidence type="ECO:0000256" key="10">
    <source>
        <dbReference type="ARBA" id="ARBA00023125"/>
    </source>
</evidence>
<dbReference type="InterPro" id="IPR007409">
    <property type="entry name" value="Restrct_endonuc_type1_HsdR_N"/>
</dbReference>